<organism evidence="1 2">
    <name type="scientific">Paragemmobacter straminiformis</name>
    <dbReference type="NCBI Taxonomy" id="2045119"/>
    <lineage>
        <taxon>Bacteria</taxon>
        <taxon>Pseudomonadati</taxon>
        <taxon>Pseudomonadota</taxon>
        <taxon>Alphaproteobacteria</taxon>
        <taxon>Rhodobacterales</taxon>
        <taxon>Paracoccaceae</taxon>
        <taxon>Paragemmobacter</taxon>
    </lineage>
</organism>
<keyword evidence="2" id="KW-1185">Reference proteome</keyword>
<dbReference type="InterPro" id="IPR002347">
    <property type="entry name" value="SDR_fam"/>
</dbReference>
<dbReference type="GO" id="GO:0005737">
    <property type="term" value="C:cytoplasm"/>
    <property type="evidence" value="ECO:0007669"/>
    <property type="project" value="TreeGrafter"/>
</dbReference>
<proteinExistence type="predicted"/>
<dbReference type="PANTHER" id="PTHR43544:SF12">
    <property type="entry name" value="NAD(P)-BINDING ROSSMANN-FOLD SUPERFAMILY PROTEIN"/>
    <property type="match status" value="1"/>
</dbReference>
<dbReference type="PRINTS" id="PR00081">
    <property type="entry name" value="GDHRDH"/>
</dbReference>
<evidence type="ECO:0000313" key="1">
    <source>
        <dbReference type="EMBL" id="MBC2834170.1"/>
    </source>
</evidence>
<comment type="caution">
    <text evidence="1">The sequence shown here is derived from an EMBL/GenBank/DDBJ whole genome shotgun (WGS) entry which is preliminary data.</text>
</comment>
<reference evidence="1 2" key="1">
    <citation type="journal article" date="2017" name="Int. J. Syst. Evol. Microbiol.">
        <title>Gemmobacter straminiformis sp. nov., isolated from an artificial fountain.</title>
        <authorList>
            <person name="Kang J.Y."/>
            <person name="Kim M.J."/>
            <person name="Chun J."/>
            <person name="Son K.P."/>
            <person name="Jahng K.Y."/>
        </authorList>
    </citation>
    <scope>NUCLEOTIDE SEQUENCE [LARGE SCALE GENOMIC DNA]</scope>
    <source>
        <strain evidence="1 2">CAM-8</strain>
    </source>
</reference>
<dbReference type="PANTHER" id="PTHR43544">
    <property type="entry name" value="SHORT-CHAIN DEHYDROGENASE/REDUCTASE"/>
    <property type="match status" value="1"/>
</dbReference>
<accession>A0A842I2J6</accession>
<name>A0A842I2J6_9RHOB</name>
<dbReference type="AlphaFoldDB" id="A0A842I2J6"/>
<dbReference type="InterPro" id="IPR036291">
    <property type="entry name" value="NAD(P)-bd_dom_sf"/>
</dbReference>
<dbReference type="Proteomes" id="UP000555411">
    <property type="component" value="Unassembled WGS sequence"/>
</dbReference>
<dbReference type="InterPro" id="IPR051468">
    <property type="entry name" value="Fungal_SecMetab_SDRs"/>
</dbReference>
<dbReference type="EMBL" id="JACLQD010000001">
    <property type="protein sequence ID" value="MBC2834170.1"/>
    <property type="molecule type" value="Genomic_DNA"/>
</dbReference>
<evidence type="ECO:0000313" key="2">
    <source>
        <dbReference type="Proteomes" id="UP000555411"/>
    </source>
</evidence>
<dbReference type="Pfam" id="PF00106">
    <property type="entry name" value="adh_short"/>
    <property type="match status" value="1"/>
</dbReference>
<gene>
    <name evidence="1" type="ORF">H7F16_01540</name>
</gene>
<dbReference type="SUPFAM" id="SSF51735">
    <property type="entry name" value="NAD(P)-binding Rossmann-fold domains"/>
    <property type="match status" value="1"/>
</dbReference>
<dbReference type="Gene3D" id="3.40.50.720">
    <property type="entry name" value="NAD(P)-binding Rossmann-like Domain"/>
    <property type="match status" value="1"/>
</dbReference>
<dbReference type="GO" id="GO:0016491">
    <property type="term" value="F:oxidoreductase activity"/>
    <property type="evidence" value="ECO:0007669"/>
    <property type="project" value="TreeGrafter"/>
</dbReference>
<protein>
    <submittedName>
        <fullName evidence="1">SDR family NAD(P)-dependent oxidoreductase</fullName>
    </submittedName>
</protein>
<dbReference type="RefSeq" id="WP_185795792.1">
    <property type="nucleotide sequence ID" value="NZ_JACLQD010000001.1"/>
</dbReference>
<sequence length="232" mass="23896">MTLSPTRPAYVPSRALVIGASGGIGSALTAALRDRGSDVTALSRRTDGLDLTDESSIAAALSPLVAPYDLIFLATGALELHGNRPEKSLRALDPAALAAQFALNAIGPALVLKHALRLLPRDRPAHVAALSARVGSIGDNRLGGWYGYRAAKAALNQLVHTAAVEIARSHPLAVLCTLHPGTVETPLTRAYAAGHPTVSAATAAANLLAVLGALTPADTGGFFDWQGKAIPW</sequence>